<organism evidence="1">
    <name type="scientific">Zea mays</name>
    <name type="common">Maize</name>
    <dbReference type="NCBI Taxonomy" id="4577"/>
    <lineage>
        <taxon>Eukaryota</taxon>
        <taxon>Viridiplantae</taxon>
        <taxon>Streptophyta</taxon>
        <taxon>Embryophyta</taxon>
        <taxon>Tracheophyta</taxon>
        <taxon>Spermatophyta</taxon>
        <taxon>Magnoliopsida</taxon>
        <taxon>Liliopsida</taxon>
        <taxon>Poales</taxon>
        <taxon>Poaceae</taxon>
        <taxon>PACMAD clade</taxon>
        <taxon>Panicoideae</taxon>
        <taxon>Andropogonodae</taxon>
        <taxon>Andropogoneae</taxon>
        <taxon>Tripsacinae</taxon>
        <taxon>Zea</taxon>
    </lineage>
</organism>
<dbReference type="EMBL" id="CM000785">
    <property type="protein sequence ID" value="AQL09909.1"/>
    <property type="molecule type" value="Genomic_DNA"/>
</dbReference>
<dbReference type="EMBL" id="CM000785">
    <property type="protein sequence ID" value="AQL09907.1"/>
    <property type="molecule type" value="Genomic_DNA"/>
</dbReference>
<protein>
    <submittedName>
        <fullName evidence="1">Uncharacterized protein</fullName>
    </submittedName>
</protein>
<sequence>MMPPPPPWCSPSSPSALPRPCFLFPVRPLFCSNRSPRRVPPWLPLPLRSALARTVQQHTGAKPVSATLAKCSMKYRSELHLDLCSPNPRRRNTLALRRCRASRIAPRRRARTVVDMHAQSELISPGCSLYVIVVCSNYVWSMA</sequence>
<name>K7WHG4_MAIZE</name>
<dbReference type="EMBL" id="CM000785">
    <property type="protein sequence ID" value="AQL09910.1"/>
    <property type="molecule type" value="Genomic_DNA"/>
</dbReference>
<evidence type="ECO:0000313" key="1">
    <source>
        <dbReference type="EMBL" id="AQL09909.1"/>
    </source>
</evidence>
<proteinExistence type="predicted"/>
<reference evidence="1" key="1">
    <citation type="submission" date="2015-12" db="EMBL/GenBank/DDBJ databases">
        <title>Update maize B73 reference genome by single molecule sequencing technologies.</title>
        <authorList>
            <consortium name="Maize Genome Sequencing Project"/>
            <person name="Ware D."/>
        </authorList>
    </citation>
    <scope>NUCLEOTIDE SEQUENCE</scope>
    <source>
        <tissue evidence="1">Seedling</tissue>
    </source>
</reference>
<dbReference type="IntAct" id="K7WHG4">
    <property type="interactions" value="1"/>
</dbReference>
<dbReference type="InParanoid" id="K7WHG4"/>
<gene>
    <name evidence="1" type="ORF">ZEAMMB73_Zm00001d048487</name>
</gene>
<accession>K7WHG4</accession>
<dbReference type="PaxDb" id="4577-GRMZM2G116803_P01"/>
<dbReference type="AlphaFoldDB" id="K7WHG4"/>
<dbReference type="HOGENOM" id="CLU_1809049_0_0_1"/>